<dbReference type="GeneID" id="28900750"/>
<sequence length="258" mass="29094">MEGANTDGLPEFRTAAEVAEYLADTSDESRYDVLLWAAHCLLNQQISAANEVEGLWELVLGNHTWLEKTKTGYDVEAWDEVRQVAIDVKKRRHRTDEARRKIALCWGQENADLVAGQVQTYNTLCAIRKLAIRMDIMKACHGINRARLHRLRRRARGVSNRIELQASDFLQVADGTIQTGELRFDEITELQIRGGRNALIVPYLSNAFQQRPFFLNDAQTEHKDKGLNQEESMEDGFGPGPAGTQDESMEDGSDPVPP</sequence>
<protein>
    <submittedName>
        <fullName evidence="2">Uncharacterized protein</fullName>
    </submittedName>
</protein>
<keyword evidence="3" id="KW-1185">Reference proteome</keyword>
<dbReference type="InParanoid" id="A0A164Z7K4"/>
<dbReference type="AlphaFoldDB" id="A0A164Z7K4"/>
<feature type="compositionally biased region" description="Basic and acidic residues" evidence="1">
    <location>
        <begin position="219"/>
        <end position="228"/>
    </location>
</feature>
<feature type="region of interest" description="Disordered" evidence="1">
    <location>
        <begin position="219"/>
        <end position="258"/>
    </location>
</feature>
<evidence type="ECO:0000313" key="2">
    <source>
        <dbReference type="EMBL" id="KZF18786.1"/>
    </source>
</evidence>
<organism evidence="2 3">
    <name type="scientific">Xylona heveae (strain CBS 132557 / TC161)</name>
    <dbReference type="NCBI Taxonomy" id="1328760"/>
    <lineage>
        <taxon>Eukaryota</taxon>
        <taxon>Fungi</taxon>
        <taxon>Dikarya</taxon>
        <taxon>Ascomycota</taxon>
        <taxon>Pezizomycotina</taxon>
        <taxon>Xylonomycetes</taxon>
        <taxon>Xylonales</taxon>
        <taxon>Xylonaceae</taxon>
        <taxon>Xylona</taxon>
    </lineage>
</organism>
<accession>A0A164Z7K4</accession>
<reference evidence="2 3" key="1">
    <citation type="journal article" date="2016" name="Fungal Biol.">
        <title>The genome of Xylona heveae provides a window into fungal endophytism.</title>
        <authorList>
            <person name="Gazis R."/>
            <person name="Kuo A."/>
            <person name="Riley R."/>
            <person name="LaButti K."/>
            <person name="Lipzen A."/>
            <person name="Lin J."/>
            <person name="Amirebrahimi M."/>
            <person name="Hesse C.N."/>
            <person name="Spatafora J.W."/>
            <person name="Henrissat B."/>
            <person name="Hainaut M."/>
            <person name="Grigoriev I.V."/>
            <person name="Hibbett D.S."/>
        </authorList>
    </citation>
    <scope>NUCLEOTIDE SEQUENCE [LARGE SCALE GENOMIC DNA]</scope>
    <source>
        <strain evidence="2 3">TC161</strain>
    </source>
</reference>
<evidence type="ECO:0000256" key="1">
    <source>
        <dbReference type="SAM" id="MobiDB-lite"/>
    </source>
</evidence>
<feature type="non-terminal residue" evidence="2">
    <location>
        <position position="258"/>
    </location>
</feature>
<name>A0A164Z7K4_XYLHT</name>
<dbReference type="Proteomes" id="UP000076632">
    <property type="component" value="Unassembled WGS sequence"/>
</dbReference>
<dbReference type="RefSeq" id="XP_018184341.1">
    <property type="nucleotide sequence ID" value="XM_018335613.1"/>
</dbReference>
<dbReference type="EMBL" id="KV407477">
    <property type="protein sequence ID" value="KZF18786.1"/>
    <property type="molecule type" value="Genomic_DNA"/>
</dbReference>
<proteinExistence type="predicted"/>
<gene>
    <name evidence="2" type="ORF">L228DRAFT_275238</name>
</gene>
<evidence type="ECO:0000313" key="3">
    <source>
        <dbReference type="Proteomes" id="UP000076632"/>
    </source>
</evidence>
<feature type="compositionally biased region" description="Acidic residues" evidence="1">
    <location>
        <begin position="247"/>
        <end position="258"/>
    </location>
</feature>